<feature type="transmembrane region" description="Helical" evidence="5">
    <location>
        <begin position="65"/>
        <end position="83"/>
    </location>
</feature>
<proteinExistence type="predicted"/>
<evidence type="ECO:0000256" key="2">
    <source>
        <dbReference type="ARBA" id="ARBA00022692"/>
    </source>
</evidence>
<feature type="transmembrane region" description="Helical" evidence="5">
    <location>
        <begin position="41"/>
        <end position="58"/>
    </location>
</feature>
<feature type="transmembrane region" description="Helical" evidence="5">
    <location>
        <begin position="164"/>
        <end position="187"/>
    </location>
</feature>
<keyword evidence="4 5" id="KW-0472">Membrane</keyword>
<accession>A0ABY3YN28</accession>
<dbReference type="InterPro" id="IPR011547">
    <property type="entry name" value="SLC26A/SulP_dom"/>
</dbReference>
<dbReference type="PANTHER" id="PTHR11814">
    <property type="entry name" value="SULFATE TRANSPORTER"/>
    <property type="match status" value="1"/>
</dbReference>
<evidence type="ECO:0000313" key="8">
    <source>
        <dbReference type="Proteomes" id="UP000829476"/>
    </source>
</evidence>
<feature type="transmembrane region" description="Helical" evidence="5">
    <location>
        <begin position="340"/>
        <end position="373"/>
    </location>
</feature>
<feature type="transmembrane region" description="Helical" evidence="5">
    <location>
        <begin position="89"/>
        <end position="115"/>
    </location>
</feature>
<evidence type="ECO:0000256" key="3">
    <source>
        <dbReference type="ARBA" id="ARBA00022989"/>
    </source>
</evidence>
<protein>
    <submittedName>
        <fullName evidence="7">SulP family inorganic anion transporter</fullName>
    </submittedName>
</protein>
<dbReference type="InterPro" id="IPR001902">
    <property type="entry name" value="SLC26A/SulP_fam"/>
</dbReference>
<feature type="transmembrane region" description="Helical" evidence="5">
    <location>
        <begin position="199"/>
        <end position="220"/>
    </location>
</feature>
<evidence type="ECO:0000256" key="5">
    <source>
        <dbReference type="SAM" id="Phobius"/>
    </source>
</evidence>
<dbReference type="Proteomes" id="UP000829476">
    <property type="component" value="Chromosome"/>
</dbReference>
<feature type="transmembrane region" description="Helical" evidence="5">
    <location>
        <begin position="122"/>
        <end position="144"/>
    </location>
</feature>
<dbReference type="EMBL" id="CP094326">
    <property type="protein sequence ID" value="UNY98916.1"/>
    <property type="molecule type" value="Genomic_DNA"/>
</dbReference>
<evidence type="ECO:0000256" key="4">
    <source>
        <dbReference type="ARBA" id="ARBA00023136"/>
    </source>
</evidence>
<feature type="transmembrane region" description="Helical" evidence="5">
    <location>
        <begin position="262"/>
        <end position="285"/>
    </location>
</feature>
<evidence type="ECO:0000313" key="7">
    <source>
        <dbReference type="EMBL" id="UNY98916.1"/>
    </source>
</evidence>
<reference evidence="7 8" key="1">
    <citation type="journal article" date="2018" name="Int. J. Syst. Evol. Microbiol.">
        <title>Zhouia spongiae sp. nov., isolated from a marine sponge.</title>
        <authorList>
            <person name="Zhuang L."/>
            <person name="Lin B."/>
            <person name="Qin F."/>
            <person name="Luo L."/>
        </authorList>
    </citation>
    <scope>NUCLEOTIDE SEQUENCE [LARGE SCALE GENOMIC DNA]</scope>
    <source>
        <strain evidence="7 8">HN-Y44</strain>
    </source>
</reference>
<feature type="transmembrane region" description="Helical" evidence="5">
    <location>
        <begin position="306"/>
        <end position="328"/>
    </location>
</feature>
<feature type="transmembrane region" description="Helical" evidence="5">
    <location>
        <begin position="394"/>
        <end position="425"/>
    </location>
</feature>
<dbReference type="Pfam" id="PF00916">
    <property type="entry name" value="Sulfate_transp"/>
    <property type="match status" value="1"/>
</dbReference>
<keyword evidence="3 5" id="KW-1133">Transmembrane helix</keyword>
<evidence type="ECO:0000259" key="6">
    <source>
        <dbReference type="Pfam" id="PF00916"/>
    </source>
</evidence>
<dbReference type="RefSeq" id="WP_242937319.1">
    <property type="nucleotide sequence ID" value="NZ_CP094326.1"/>
</dbReference>
<evidence type="ECO:0000256" key="1">
    <source>
        <dbReference type="ARBA" id="ARBA00004141"/>
    </source>
</evidence>
<sequence>MKNLFGTYVKAAKYDIPSSIVVFLVALPLCLGIALASGAPLFAGLISGIVGGIVIGLLSKSSLSVSGPAAGLVVIVLNAVDSLGSYEAFLMAVVLAGVIQLALGFLKAGIIGLYFPSSVIKGMLAAIGLILILKQFPYLIGFTADAFGEMKFLQSDGSNTFSDFFAAFTHMEVGSLLIGIFSLLLMIFWDRPIIKNNGFLKRIPAGVLVVVMAIVINQLFGLLAPNLAIDPIHLVSLPIISEMESVKEVFTTPSFAILTNPAVYVTAFTLAIVASLETLLSVEAIDKLDPLKRRTPQNAELKAQGVGNIVSGLIGGLPITAVIVRSSANLDSGARTKMSAVYHGILLLVAVAIFPMVMNMIPLSALAAILIMVGFKLTKPSLYKAQFLLGKDRFIPFFVTVTCILFTDLLVGILIGMSVGIFYVLRANYKVPYFFKEVKEEKEKEKEPLIRIELSEHVSFLNKASLQLTFEHLPENREVLVDGSRTKEIDYDALEVIYNFKNTAHEKNIKVHFKDIPEFGKNGEIKQKPKLEVPHKRLVGNYKKSA</sequence>
<feature type="domain" description="SLC26A/SulP transporter" evidence="6">
    <location>
        <begin position="14"/>
        <end position="381"/>
    </location>
</feature>
<feature type="transmembrane region" description="Helical" evidence="5">
    <location>
        <begin position="12"/>
        <end position="35"/>
    </location>
</feature>
<name>A0ABY3YN28_9FLAO</name>
<keyword evidence="2 5" id="KW-0812">Transmembrane</keyword>
<organism evidence="7 8">
    <name type="scientific">Zhouia spongiae</name>
    <dbReference type="NCBI Taxonomy" id="2202721"/>
    <lineage>
        <taxon>Bacteria</taxon>
        <taxon>Pseudomonadati</taxon>
        <taxon>Bacteroidota</taxon>
        <taxon>Flavobacteriia</taxon>
        <taxon>Flavobacteriales</taxon>
        <taxon>Flavobacteriaceae</taxon>
        <taxon>Zhouia</taxon>
    </lineage>
</organism>
<gene>
    <name evidence="7" type="ORF">MQE36_00835</name>
</gene>
<comment type="subcellular location">
    <subcellularLocation>
        <location evidence="1">Membrane</location>
        <topology evidence="1">Multi-pass membrane protein</topology>
    </subcellularLocation>
</comment>
<keyword evidence="8" id="KW-1185">Reference proteome</keyword>